<dbReference type="HOGENOM" id="CLU_094875_0_3_0"/>
<dbReference type="Gene3D" id="3.90.960.10">
    <property type="entry name" value="YbaK/aminoacyl-tRNA synthetase-associated domain"/>
    <property type="match status" value="1"/>
</dbReference>
<dbReference type="Proteomes" id="UP000004925">
    <property type="component" value="Unassembled WGS sequence"/>
</dbReference>
<dbReference type="SUPFAM" id="SSF55826">
    <property type="entry name" value="YbaK/ProRS associated domain"/>
    <property type="match status" value="1"/>
</dbReference>
<dbReference type="InterPro" id="IPR007214">
    <property type="entry name" value="YbaK/aa-tRNA-synth-assoc-dom"/>
</dbReference>
<evidence type="ECO:0000313" key="2">
    <source>
        <dbReference type="EMBL" id="EEO39508.1"/>
    </source>
</evidence>
<dbReference type="eggNOG" id="COG2606">
    <property type="taxonomic scope" value="Bacteria"/>
</dbReference>
<dbReference type="CDD" id="cd04333">
    <property type="entry name" value="ProX_deacylase"/>
    <property type="match status" value="1"/>
</dbReference>
<dbReference type="AlphaFoldDB" id="A0A0M1VSB3"/>
<reference evidence="2 3" key="1">
    <citation type="submission" date="2011-10" db="EMBL/GenBank/DDBJ databases">
        <title>The Genome Sequence of Fusobacterium sp. 4_1_13.</title>
        <authorList>
            <consortium name="The Broad Institute Genome Sequencing Platform"/>
            <person name="Earl A."/>
            <person name="Ward D."/>
            <person name="Feldgarden M."/>
            <person name="Gevers D."/>
            <person name="Strauss J."/>
            <person name="Ambrose C."/>
            <person name="Allen-Vercoe E."/>
            <person name="Young S.K."/>
            <person name="Zeng Q."/>
            <person name="Gargeya S."/>
            <person name="Fitzgerald M."/>
            <person name="Haas B."/>
            <person name="Abouelleil A."/>
            <person name="Alvarado L."/>
            <person name="Arachchi H.M."/>
            <person name="Berlin A."/>
            <person name="Brown A."/>
            <person name="Chapman S.B."/>
            <person name="Chen Z."/>
            <person name="Dunbar C."/>
            <person name="Freedman E."/>
            <person name="Gearin G."/>
            <person name="Goldberg J."/>
            <person name="Griggs A."/>
            <person name="Gujja S."/>
            <person name="Heiman D."/>
            <person name="Howarth C."/>
            <person name="Larson L."/>
            <person name="Lui A."/>
            <person name="MacDonald P.J."/>
            <person name="Montmayeur A."/>
            <person name="Murphy C."/>
            <person name="Neiman D."/>
            <person name="Pearson M."/>
            <person name="Priest M."/>
            <person name="Roberts A."/>
            <person name="Saif S."/>
            <person name="Shea T."/>
            <person name="Shenoy N."/>
            <person name="Sisk P."/>
            <person name="Stolte C."/>
            <person name="Sykes S."/>
            <person name="Wortman J."/>
            <person name="Nusbaum C."/>
            <person name="Birren B."/>
        </authorList>
    </citation>
    <scope>NUCLEOTIDE SEQUENCE [LARGE SCALE GENOMIC DNA]</scope>
    <source>
        <strain evidence="2 3">4_1_13</strain>
    </source>
</reference>
<dbReference type="PANTHER" id="PTHR30411">
    <property type="entry name" value="CYTOPLASMIC PROTEIN"/>
    <property type="match status" value="1"/>
</dbReference>
<feature type="domain" description="YbaK/aminoacyl-tRNA synthetase-associated" evidence="1">
    <location>
        <begin position="24"/>
        <end position="141"/>
    </location>
</feature>
<name>A0A0M1VSB3_FUSVC</name>
<proteinExistence type="predicted"/>
<sequence>MSMEAVRKHLKKYGLDKRIREFKESTATVEEAAKVNSCEPARIAKSLSFIINDVPTIIVVAGDAKINNQKFKAKFKTKATMIAGSDVENLIGHPVGGVCPFGIKDSIKVYLDESMKRFESMLPACGTPNSAIELTLEELEKASNYIEWIDVCKI</sequence>
<dbReference type="PANTHER" id="PTHR30411:SF1">
    <property type="entry name" value="CYTOPLASMIC PROTEIN"/>
    <property type="match status" value="1"/>
</dbReference>
<organism evidence="2 3">
    <name type="scientific">Fusobacterium vincentii 4_1_13</name>
    <dbReference type="NCBI Taxonomy" id="469606"/>
    <lineage>
        <taxon>Bacteria</taxon>
        <taxon>Fusobacteriati</taxon>
        <taxon>Fusobacteriota</taxon>
        <taxon>Fusobacteriia</taxon>
        <taxon>Fusobacteriales</taxon>
        <taxon>Fusobacteriaceae</taxon>
        <taxon>Fusobacterium</taxon>
    </lineage>
</organism>
<dbReference type="InterPro" id="IPR036754">
    <property type="entry name" value="YbaK/aa-tRNA-synt-asso_dom_sf"/>
</dbReference>
<dbReference type="EMBL" id="ACDE02000013">
    <property type="protein sequence ID" value="EEO39508.1"/>
    <property type="molecule type" value="Genomic_DNA"/>
</dbReference>
<gene>
    <name evidence="2" type="ORF">FSCG_00221</name>
</gene>
<protein>
    <recommendedName>
        <fullName evidence="1">YbaK/aminoacyl-tRNA synthetase-associated domain-containing protein</fullName>
    </recommendedName>
</protein>
<evidence type="ECO:0000259" key="1">
    <source>
        <dbReference type="Pfam" id="PF04073"/>
    </source>
</evidence>
<dbReference type="RefSeq" id="WP_008797496.1">
    <property type="nucleotide sequence ID" value="NZ_KQ235735.1"/>
</dbReference>
<dbReference type="GO" id="GO:0002161">
    <property type="term" value="F:aminoacyl-tRNA deacylase activity"/>
    <property type="evidence" value="ECO:0007669"/>
    <property type="project" value="InterPro"/>
</dbReference>
<dbReference type="Pfam" id="PF04073">
    <property type="entry name" value="tRNA_edit"/>
    <property type="match status" value="1"/>
</dbReference>
<accession>A0A0M1VSB3</accession>
<evidence type="ECO:0000313" key="3">
    <source>
        <dbReference type="Proteomes" id="UP000004925"/>
    </source>
</evidence>
<comment type="caution">
    <text evidence="2">The sequence shown here is derived from an EMBL/GenBank/DDBJ whole genome shotgun (WGS) entry which is preliminary data.</text>
</comment>